<dbReference type="InterPro" id="IPR003595">
    <property type="entry name" value="Tyr_Pase_cat"/>
</dbReference>
<dbReference type="SUPFAM" id="SSF52799">
    <property type="entry name" value="(Phosphotyrosine protein) phosphatases II"/>
    <property type="match status" value="1"/>
</dbReference>
<proteinExistence type="predicted"/>
<dbReference type="PANTHER" id="PTHR45706">
    <property type="entry name" value="TYROSINE-PROTEIN PHOSPHATASE"/>
    <property type="match status" value="1"/>
</dbReference>
<feature type="domain" description="Protein-tyrosine phosphatase catalytic" evidence="1">
    <location>
        <begin position="20"/>
        <end position="160"/>
    </location>
</feature>
<reference evidence="3" key="1">
    <citation type="submission" date="2025-08" db="UniProtKB">
        <authorList>
            <consortium name="RefSeq"/>
        </authorList>
    </citation>
    <scope>IDENTIFICATION</scope>
</reference>
<dbReference type="GO" id="GO:0004725">
    <property type="term" value="F:protein tyrosine phosphatase activity"/>
    <property type="evidence" value="ECO:0007669"/>
    <property type="project" value="TreeGrafter"/>
</dbReference>
<evidence type="ECO:0000259" key="1">
    <source>
        <dbReference type="SMART" id="SM00404"/>
    </source>
</evidence>
<dbReference type="Proteomes" id="UP000694843">
    <property type="component" value="Unplaced"/>
</dbReference>
<dbReference type="AlphaFoldDB" id="A0A8B7P964"/>
<gene>
    <name evidence="3" type="primary">LOC108677912</name>
</gene>
<dbReference type="PANTHER" id="PTHR45706:SF1">
    <property type="entry name" value="PEZ, ISOFORM A"/>
    <property type="match status" value="1"/>
</dbReference>
<dbReference type="InterPro" id="IPR029021">
    <property type="entry name" value="Prot-tyrosine_phosphatase-like"/>
</dbReference>
<keyword evidence="2" id="KW-1185">Reference proteome</keyword>
<protein>
    <submittedName>
        <fullName evidence="3">Tyrosine-protein phosphatase non-receptor type 21</fullName>
    </submittedName>
</protein>
<dbReference type="KEGG" id="hazt:108677912"/>
<name>A0A8B7P964_HYAAZ</name>
<dbReference type="GeneID" id="108677912"/>
<dbReference type="RefSeq" id="XP_018021716.1">
    <property type="nucleotide sequence ID" value="XM_018166227.1"/>
</dbReference>
<dbReference type="Gene3D" id="3.90.190.10">
    <property type="entry name" value="Protein tyrosine phosphatase superfamily"/>
    <property type="match status" value="1"/>
</dbReference>
<dbReference type="SMART" id="SM00404">
    <property type="entry name" value="PTPc_motif"/>
    <property type="match status" value="1"/>
</dbReference>
<evidence type="ECO:0000313" key="3">
    <source>
        <dbReference type="RefSeq" id="XP_018021716.1"/>
    </source>
</evidence>
<sequence>MSRLEVHQQQSNGGKTAKRTVWHIQYMHGLTNTSSFIELVEQLSSLRDMSQQEGVDETASLALNRNLPVLLQSPRGTEHCGALMLCDLMIGAASDVPPSEGGTMRPGLANDSVSDPSLGPGGLMANAFCLSKMLHHLRQQRANLVPDYQMFTFVYRVMIEYFGRSRLI</sequence>
<organism evidence="2 3">
    <name type="scientific">Hyalella azteca</name>
    <name type="common">Amphipod</name>
    <dbReference type="NCBI Taxonomy" id="294128"/>
    <lineage>
        <taxon>Eukaryota</taxon>
        <taxon>Metazoa</taxon>
        <taxon>Ecdysozoa</taxon>
        <taxon>Arthropoda</taxon>
        <taxon>Crustacea</taxon>
        <taxon>Multicrustacea</taxon>
        <taxon>Malacostraca</taxon>
        <taxon>Eumalacostraca</taxon>
        <taxon>Peracarida</taxon>
        <taxon>Amphipoda</taxon>
        <taxon>Senticaudata</taxon>
        <taxon>Talitrida</taxon>
        <taxon>Talitroidea</taxon>
        <taxon>Hyalellidae</taxon>
        <taxon>Hyalella</taxon>
    </lineage>
</organism>
<evidence type="ECO:0000313" key="2">
    <source>
        <dbReference type="Proteomes" id="UP000694843"/>
    </source>
</evidence>
<accession>A0A8B7P964</accession>